<dbReference type="STRING" id="436907.A7TFC4"/>
<dbReference type="GO" id="GO:0006281">
    <property type="term" value="P:DNA repair"/>
    <property type="evidence" value="ECO:0007669"/>
    <property type="project" value="EnsemblFungi"/>
</dbReference>
<dbReference type="PhylomeDB" id="A7TFC4"/>
<feature type="compositionally biased region" description="Polar residues" evidence="5">
    <location>
        <begin position="568"/>
        <end position="581"/>
    </location>
</feature>
<dbReference type="GeneID" id="5547261"/>
<feature type="compositionally biased region" description="Basic and acidic residues" evidence="5">
    <location>
        <begin position="451"/>
        <end position="462"/>
    </location>
</feature>
<comment type="subcellular location">
    <subcellularLocation>
        <location evidence="1">Nucleus</location>
    </subcellularLocation>
</comment>
<dbReference type="FunCoup" id="A7TFC4">
    <property type="interactions" value="298"/>
</dbReference>
<name>A7TFC4_VANPO</name>
<keyword evidence="2" id="KW-0597">Phosphoprotein</keyword>
<dbReference type="OrthoDB" id="2130597at2759"/>
<protein>
    <recommendedName>
        <fullName evidence="6">DNA replication checkpoint mediator MRC1 domain-containing protein</fullName>
    </recommendedName>
</protein>
<evidence type="ECO:0000313" key="8">
    <source>
        <dbReference type="Proteomes" id="UP000000267"/>
    </source>
</evidence>
<evidence type="ECO:0000256" key="5">
    <source>
        <dbReference type="SAM" id="MobiDB-lite"/>
    </source>
</evidence>
<dbReference type="GO" id="GO:0031509">
    <property type="term" value="P:subtelomeric heterochromatin formation"/>
    <property type="evidence" value="ECO:0007669"/>
    <property type="project" value="EnsemblFungi"/>
</dbReference>
<dbReference type="RefSeq" id="XP_001646796.1">
    <property type="nucleotide sequence ID" value="XM_001646746.1"/>
</dbReference>
<evidence type="ECO:0000256" key="3">
    <source>
        <dbReference type="ARBA" id="ARBA00023242"/>
    </source>
</evidence>
<dbReference type="GO" id="GO:0007064">
    <property type="term" value="P:mitotic sister chromatid cohesion"/>
    <property type="evidence" value="ECO:0007669"/>
    <property type="project" value="EnsemblFungi"/>
</dbReference>
<feature type="compositionally biased region" description="Acidic residues" evidence="5">
    <location>
        <begin position="477"/>
        <end position="488"/>
    </location>
</feature>
<feature type="compositionally biased region" description="Basic and acidic residues" evidence="5">
    <location>
        <begin position="514"/>
        <end position="531"/>
    </location>
</feature>
<dbReference type="GO" id="GO:0033262">
    <property type="term" value="P:regulation of nuclear cell cycle DNA replication"/>
    <property type="evidence" value="ECO:0007669"/>
    <property type="project" value="EnsemblFungi"/>
</dbReference>
<dbReference type="GO" id="GO:0043570">
    <property type="term" value="P:maintenance of DNA repeat elements"/>
    <property type="evidence" value="ECO:0007669"/>
    <property type="project" value="EnsemblFungi"/>
</dbReference>
<evidence type="ECO:0000259" key="6">
    <source>
        <dbReference type="Pfam" id="PF09444"/>
    </source>
</evidence>
<dbReference type="OMA" id="NPHEIRE"/>
<dbReference type="GO" id="GO:0030466">
    <property type="term" value="P:silent mating-type cassette heterochromatin formation"/>
    <property type="evidence" value="ECO:0007669"/>
    <property type="project" value="EnsemblFungi"/>
</dbReference>
<dbReference type="GO" id="GO:0000723">
    <property type="term" value="P:telomere maintenance"/>
    <property type="evidence" value="ECO:0007669"/>
    <property type="project" value="EnsemblFungi"/>
</dbReference>
<evidence type="ECO:0000256" key="1">
    <source>
        <dbReference type="ARBA" id="ARBA00004123"/>
    </source>
</evidence>
<dbReference type="KEGG" id="vpo:Kpol_2002p8"/>
<keyword evidence="4" id="KW-0175">Coiled coil</keyword>
<dbReference type="Proteomes" id="UP000000267">
    <property type="component" value="Unassembled WGS sequence"/>
</dbReference>
<dbReference type="GO" id="GO:0033314">
    <property type="term" value="P:mitotic DNA replication checkpoint signaling"/>
    <property type="evidence" value="ECO:0007669"/>
    <property type="project" value="TreeGrafter"/>
</dbReference>
<dbReference type="GO" id="GO:0050821">
    <property type="term" value="P:protein stabilization"/>
    <property type="evidence" value="ECO:0007669"/>
    <property type="project" value="EnsemblFungi"/>
</dbReference>
<sequence length="985" mass="112468">MDFVFDGLDALKGKKRTTYKKVTDGDVEDEPKISEFNIELPGLGQSILFNNSKLKQIRNRLEGNNNDSENDSSQAETQVIADTQIISNLYEGGEDLEEKEERRFLQRTQIVEDHTQIIDASVTYSSKTIESNKMDNTQKYINASDSEPTQIQISKVDKLLKITDNLDSQKKVLDTTLETQELETQYGKTQVDKTQVDKTQVDKTQIFPTLVADDEIKHSSTAVQTVDDNTHSNSELKINEIERQLDEEDQILKEKSMGTEYKRNIAPVMSKVKFSKNDFLEHFDSSSSEEDEEGVVKLSSTEPETAAMNLENSLPQFSKESKFIGLSNYENILKKDINKQNCIEFSDSEDETEVTSKVSRASKATILSIKANLSRHKPAQSSINNKNALGNLFSDLKKATKAQILDHKKEIMEQKGYKMEEIEKEKEIVENLLEQEIERNRKIRIREKQKEELKKRKQRIENGDQEEDFAISANELSDSEVPESDNDGEVMSSNEEASDSDDELRTQLDASTGIEKETEQDASRDSEKDSERDIDEENILNIKNRKSKKIHVVSESDSDSDSGENSVQVEANHQPSLNTINLGHYGDNLSQENNNERNNIDSDESEDEELYKEMVKKEIDRRRDQERKQRQKLRELKDKGITDMFEVEAEESEDEWHGIGGVDGELSDEYDSEVEKMIDDYSKENFNAGEIREKLAAENKDMDLKMVNRILNDIKNGGFRKRRNALEIELSDDEDDDLKAYRAKRRQLMKEKRLETDHNKKLMTNKKSHAFLESMVDDIVEVKNPFDERDDNIMDDTPETDAEGDVNSNELLNKKKKFILSEAFVQKSLSFLSSSRNLEEFEMNNNLAKEQHSHAATDMFALKSHCSIKSLESLPGSHNNSISSKLDLLHEEIVSTPFSGLKQTSVIKSFSSSIDIDSKFKDGNKTVKVSKSYRTVGSAKASITYLGKARKLVPPKKKEHKPHSHKSKTASASRLFDEQDNSFEQ</sequence>
<dbReference type="PANTHER" id="PTHR14396">
    <property type="entry name" value="CLASPIN"/>
    <property type="match status" value="1"/>
</dbReference>
<feature type="region of interest" description="Disordered" evidence="5">
    <location>
        <begin position="451"/>
        <end position="610"/>
    </location>
</feature>
<accession>A7TFC4</accession>
<evidence type="ECO:0000256" key="2">
    <source>
        <dbReference type="ARBA" id="ARBA00022553"/>
    </source>
</evidence>
<dbReference type="EMBL" id="DS480383">
    <property type="protein sequence ID" value="EDO18938.1"/>
    <property type="molecule type" value="Genomic_DNA"/>
</dbReference>
<proteinExistence type="predicted"/>
<organism evidence="8">
    <name type="scientific">Vanderwaltozyma polyspora (strain ATCC 22028 / DSM 70294 / BCRC 21397 / CBS 2163 / NBRC 10782 / NRRL Y-8283 / UCD 57-17)</name>
    <name type="common">Kluyveromyces polysporus</name>
    <dbReference type="NCBI Taxonomy" id="436907"/>
    <lineage>
        <taxon>Eukaryota</taxon>
        <taxon>Fungi</taxon>
        <taxon>Dikarya</taxon>
        <taxon>Ascomycota</taxon>
        <taxon>Saccharomycotina</taxon>
        <taxon>Saccharomycetes</taxon>
        <taxon>Saccharomycetales</taxon>
        <taxon>Saccharomycetaceae</taxon>
        <taxon>Vanderwaltozyma</taxon>
    </lineage>
</organism>
<evidence type="ECO:0000313" key="7">
    <source>
        <dbReference type="EMBL" id="EDO18938.1"/>
    </source>
</evidence>
<feature type="compositionally biased region" description="Basic residues" evidence="5">
    <location>
        <begin position="949"/>
        <end position="968"/>
    </location>
</feature>
<dbReference type="GO" id="GO:0000781">
    <property type="term" value="C:chromosome, telomeric region"/>
    <property type="evidence" value="ECO:0007669"/>
    <property type="project" value="GOC"/>
</dbReference>
<dbReference type="GO" id="GO:0007095">
    <property type="term" value="P:mitotic G2 DNA damage checkpoint signaling"/>
    <property type="evidence" value="ECO:0007669"/>
    <property type="project" value="TreeGrafter"/>
</dbReference>
<reference evidence="7 8" key="1">
    <citation type="journal article" date="2007" name="Proc. Natl. Acad. Sci. U.S.A.">
        <title>Independent sorting-out of thousands of duplicated gene pairs in two yeast species descended from a whole-genome duplication.</title>
        <authorList>
            <person name="Scannell D.R."/>
            <person name="Frank A.C."/>
            <person name="Conant G.C."/>
            <person name="Byrne K.P."/>
            <person name="Woolfit M."/>
            <person name="Wolfe K.H."/>
        </authorList>
    </citation>
    <scope>NUCLEOTIDE SEQUENCE [LARGE SCALE GENOMIC DNA]</scope>
    <source>
        <strain evidence="8">ATCC 22028 / DSM 70294 / BCRC 21397 / CBS 2163 / NBRC 10782 / NRRL Y-8283 / UCD 57-17</strain>
    </source>
</reference>
<feature type="region of interest" description="Disordered" evidence="5">
    <location>
        <begin position="949"/>
        <end position="985"/>
    </location>
</feature>
<evidence type="ECO:0000256" key="4">
    <source>
        <dbReference type="SAM" id="Coils"/>
    </source>
</evidence>
<feature type="coiled-coil region" evidence="4">
    <location>
        <begin position="51"/>
        <end position="78"/>
    </location>
</feature>
<dbReference type="InterPro" id="IPR018564">
    <property type="entry name" value="Repl_chkpnt_MRC1_dom"/>
</dbReference>
<dbReference type="AlphaFoldDB" id="A7TFC4"/>
<dbReference type="GO" id="GO:0010997">
    <property type="term" value="F:anaphase-promoting complex binding"/>
    <property type="evidence" value="ECO:0007669"/>
    <property type="project" value="TreeGrafter"/>
</dbReference>
<dbReference type="GO" id="GO:0031297">
    <property type="term" value="P:replication fork processing"/>
    <property type="evidence" value="ECO:0007669"/>
    <property type="project" value="EnsemblFungi"/>
</dbReference>
<keyword evidence="3" id="KW-0539">Nucleus</keyword>
<feature type="domain" description="DNA replication checkpoint mediator MRC1" evidence="6">
    <location>
        <begin position="638"/>
        <end position="773"/>
    </location>
</feature>
<dbReference type="GO" id="GO:0071470">
    <property type="term" value="P:cellular response to osmotic stress"/>
    <property type="evidence" value="ECO:0007669"/>
    <property type="project" value="EnsemblFungi"/>
</dbReference>
<dbReference type="GO" id="GO:0034399">
    <property type="term" value="C:nuclear periphery"/>
    <property type="evidence" value="ECO:0007669"/>
    <property type="project" value="EnsemblFungi"/>
</dbReference>
<dbReference type="PANTHER" id="PTHR14396:SF10">
    <property type="entry name" value="CLASPIN"/>
    <property type="match status" value="1"/>
</dbReference>
<dbReference type="HOGENOM" id="CLU_007004_0_0_1"/>
<dbReference type="InterPro" id="IPR024146">
    <property type="entry name" value="Claspin"/>
</dbReference>
<dbReference type="Pfam" id="PF09444">
    <property type="entry name" value="MRC1"/>
    <property type="match status" value="1"/>
</dbReference>
<dbReference type="GO" id="GO:0031573">
    <property type="term" value="P:mitotic intra-S DNA damage checkpoint signaling"/>
    <property type="evidence" value="ECO:0007669"/>
    <property type="project" value="EnsemblFungi"/>
</dbReference>
<dbReference type="eggNOG" id="ENOG502QSP5">
    <property type="taxonomic scope" value="Eukaryota"/>
</dbReference>
<feature type="compositionally biased region" description="Acidic residues" evidence="5">
    <location>
        <begin position="601"/>
        <end position="610"/>
    </location>
</feature>
<dbReference type="GO" id="GO:0031298">
    <property type="term" value="C:replication fork protection complex"/>
    <property type="evidence" value="ECO:0007669"/>
    <property type="project" value="EnsemblFungi"/>
</dbReference>
<dbReference type="InParanoid" id="A7TFC4"/>
<keyword evidence="8" id="KW-1185">Reference proteome</keyword>
<gene>
    <name evidence="7" type="ORF">Kpol_2002p8</name>
</gene>